<accession>A0A220UH60</accession>
<dbReference type="RefSeq" id="WP_089066478.1">
    <property type="nucleotide sequence ID" value="NZ_CP022317.1"/>
</dbReference>
<dbReference type="InterPro" id="IPR009061">
    <property type="entry name" value="DNA-bd_dom_put_sf"/>
</dbReference>
<evidence type="ECO:0000313" key="2">
    <source>
        <dbReference type="Proteomes" id="UP000198398"/>
    </source>
</evidence>
<gene>
    <name evidence="1" type="ORF">CFK39_15475</name>
</gene>
<evidence type="ECO:0008006" key="3">
    <source>
        <dbReference type="Google" id="ProtNLM"/>
    </source>
</evidence>
<proteinExistence type="predicted"/>
<dbReference type="EMBL" id="CP022317">
    <property type="protein sequence ID" value="ASK67246.1"/>
    <property type="molecule type" value="Genomic_DNA"/>
</dbReference>
<dbReference type="Proteomes" id="UP000198398">
    <property type="component" value="Plasmid unnamed1"/>
</dbReference>
<keyword evidence="1" id="KW-0614">Plasmid</keyword>
<dbReference type="SUPFAM" id="SSF46955">
    <property type="entry name" value="Putative DNA-binding domain"/>
    <property type="match status" value="1"/>
</dbReference>
<keyword evidence="2" id="KW-1185">Reference proteome</keyword>
<organism evidence="1 2">
    <name type="scientific">Brachybacterium avium</name>
    <dbReference type="NCBI Taxonomy" id="2017485"/>
    <lineage>
        <taxon>Bacteria</taxon>
        <taxon>Bacillati</taxon>
        <taxon>Actinomycetota</taxon>
        <taxon>Actinomycetes</taxon>
        <taxon>Micrococcales</taxon>
        <taxon>Dermabacteraceae</taxon>
        <taxon>Brachybacterium</taxon>
    </lineage>
</organism>
<geneLocation type="plasmid" evidence="2">
    <name>unnamed1 sequence</name>
</geneLocation>
<name>A0A220UH60_9MICO</name>
<dbReference type="KEGG" id="brv:CFK39_15475"/>
<evidence type="ECO:0000313" key="1">
    <source>
        <dbReference type="EMBL" id="ASK67246.1"/>
    </source>
</evidence>
<protein>
    <recommendedName>
        <fullName evidence="3">Helix-turn-helix domain-containing protein</fullName>
    </recommendedName>
</protein>
<dbReference type="OrthoDB" id="9774690at2"/>
<sequence length="282" mass="31981">MKVYSVQEIADRLEVKPETVRWWRSQDPAFPPVTQVGRSWGLTEDRLAAWETVRGADTAGRASIGGSQGSRPVWTPARVEVLLRLVSQRRGTPARTKKDLAAALKVHPSTVRRWLTRSGSWKGSPAAIPARRLEELLREISPTPADRERELFQEDNARKALERLRARRAPLTAWREQDWMSPHRVWVEDQVNGTSVVRLTRVGTRRDHAEAGSQNVRSVVVNSRFEAQLVKAAVLREVSPWRVRLAGMSGGSERWISGAKLRPLEVLHDEIRRKDPRGPGRE</sequence>
<reference evidence="1 2" key="1">
    <citation type="submission" date="2017-07" db="EMBL/GenBank/DDBJ databases">
        <title>Brachybacterium sp. VR2415.</title>
        <authorList>
            <person name="Tak E.J."/>
            <person name="Bae J.-W."/>
        </authorList>
    </citation>
    <scope>NUCLEOTIDE SEQUENCE [LARGE SCALE GENOMIC DNA]</scope>
    <source>
        <strain evidence="1 2">VR2415</strain>
        <plasmid evidence="2">unnamed1 sequence</plasmid>
    </source>
</reference>
<dbReference type="AlphaFoldDB" id="A0A220UH60"/>